<dbReference type="Pfam" id="PF10281">
    <property type="entry name" value="Ish1"/>
    <property type="match status" value="1"/>
</dbReference>
<proteinExistence type="evidence at transcript level"/>
<name>A0A0S1MKH9_PHAPC</name>
<reference evidence="1" key="1">
    <citation type="submission" date="2015-07" db="EMBL/GenBank/DDBJ databases">
        <title>Elucidating the P. pachyrhizi secretome and potential effectors.</title>
        <authorList>
            <person name="de Carvalho M.C.C.G."/>
            <person name="Nascimento L.C."/>
            <person name="Darben L.M."/>
            <person name="Polizel-Podanosqui A.M."/>
            <person name="Lopes-Caitar V.S."/>
            <person name="Rocha C.S."/>
            <person name="Qi M."/>
            <person name="Carazolle M."/>
            <person name="Kuwahara M.K."/>
            <person name="Pereira G.A.G."/>
            <person name="Abdelnoor R.V."/>
            <person name="Whitham S.A."/>
            <person name="Marcelino-Guimaraes F.C."/>
        </authorList>
    </citation>
    <scope>NUCLEOTIDE SEQUENCE</scope>
</reference>
<sequence length="179" mass="20114">MRAYLVKNNLGKSQELASLKRHQLEEKLENGYKSTKDAINQGWDDSEMRQTDSKEKFDNIRQLFGEKYSEAAAGANDYFAWSDNRIRGWLRTNGVDVETSAPRNELLKLMRDNYAASQGKIHEILTTLTSAFSSGEHAFEEALEKLKNVVGASGSSKDSTAEKIKSRANHAADKLKIEL</sequence>
<accession>A0A0S1MKH9</accession>
<dbReference type="InterPro" id="IPR018803">
    <property type="entry name" value="Ish1/Msc1-like"/>
</dbReference>
<dbReference type="EMBL" id="KT247282">
    <property type="protein sequence ID" value="ALL41371.1"/>
    <property type="molecule type" value="mRNA"/>
</dbReference>
<organism evidence="1">
    <name type="scientific">Phakopsora pachyrhizi</name>
    <name type="common">Asian soybean rust disease fungus</name>
    <dbReference type="NCBI Taxonomy" id="170000"/>
    <lineage>
        <taxon>Eukaryota</taxon>
        <taxon>Fungi</taxon>
        <taxon>Dikarya</taxon>
        <taxon>Basidiomycota</taxon>
        <taxon>Pucciniomycotina</taxon>
        <taxon>Pucciniomycetes</taxon>
        <taxon>Pucciniales</taxon>
        <taxon>Phakopsoraceae</taxon>
        <taxon>Phakopsora</taxon>
    </lineage>
</organism>
<protein>
    <submittedName>
        <fullName evidence="1">Uncharacterized protein</fullName>
    </submittedName>
</protein>
<dbReference type="AlphaFoldDB" id="A0A0S1MKH9"/>
<evidence type="ECO:0000313" key="1">
    <source>
        <dbReference type="EMBL" id="ALL41371.1"/>
    </source>
</evidence>